<dbReference type="EMBL" id="FUWJ01000018">
    <property type="protein sequence ID" value="SKA39975.1"/>
    <property type="molecule type" value="Genomic_DNA"/>
</dbReference>
<name>A0A1T4THL5_9HYPH</name>
<proteinExistence type="predicted"/>
<keyword evidence="5" id="KW-1185">Reference proteome</keyword>
<feature type="domain" description="Peptidoglycan binding-like" evidence="3">
    <location>
        <begin position="250"/>
        <end position="306"/>
    </location>
</feature>
<feature type="compositionally biased region" description="Basic and acidic residues" evidence="1">
    <location>
        <begin position="13"/>
        <end position="22"/>
    </location>
</feature>
<feature type="transmembrane region" description="Helical" evidence="2">
    <location>
        <begin position="92"/>
        <end position="115"/>
    </location>
</feature>
<feature type="compositionally biased region" description="Low complexity" evidence="1">
    <location>
        <begin position="207"/>
        <end position="233"/>
    </location>
</feature>
<evidence type="ECO:0000259" key="3">
    <source>
        <dbReference type="Pfam" id="PF01471"/>
    </source>
</evidence>
<dbReference type="STRING" id="225324.SAMN02745126_06295"/>
<gene>
    <name evidence="4" type="ORF">SAMN02745126_06295</name>
</gene>
<keyword evidence="2" id="KW-1133">Transmembrane helix</keyword>
<evidence type="ECO:0000256" key="1">
    <source>
        <dbReference type="SAM" id="MobiDB-lite"/>
    </source>
</evidence>
<feature type="region of interest" description="Disordered" evidence="1">
    <location>
        <begin position="307"/>
        <end position="338"/>
    </location>
</feature>
<dbReference type="Gene3D" id="1.10.101.10">
    <property type="entry name" value="PGBD-like superfamily/PGBD"/>
    <property type="match status" value="1"/>
</dbReference>
<feature type="compositionally biased region" description="Pro residues" evidence="1">
    <location>
        <begin position="173"/>
        <end position="206"/>
    </location>
</feature>
<evidence type="ECO:0000256" key="2">
    <source>
        <dbReference type="SAM" id="Phobius"/>
    </source>
</evidence>
<dbReference type="Pfam" id="PF01471">
    <property type="entry name" value="PG_binding_1"/>
    <property type="match status" value="1"/>
</dbReference>
<keyword evidence="2" id="KW-0472">Membrane</keyword>
<dbReference type="InterPro" id="IPR002477">
    <property type="entry name" value="Peptidoglycan-bd-like"/>
</dbReference>
<evidence type="ECO:0000313" key="4">
    <source>
        <dbReference type="EMBL" id="SKA39975.1"/>
    </source>
</evidence>
<dbReference type="InterPro" id="IPR036365">
    <property type="entry name" value="PGBD-like_sf"/>
</dbReference>
<organism evidence="4 5">
    <name type="scientific">Enhydrobacter aerosaccus</name>
    <dbReference type="NCBI Taxonomy" id="225324"/>
    <lineage>
        <taxon>Bacteria</taxon>
        <taxon>Pseudomonadati</taxon>
        <taxon>Pseudomonadota</taxon>
        <taxon>Alphaproteobacteria</taxon>
        <taxon>Hyphomicrobiales</taxon>
        <taxon>Enhydrobacter</taxon>
    </lineage>
</organism>
<keyword evidence="2" id="KW-0812">Transmembrane</keyword>
<evidence type="ECO:0000313" key="5">
    <source>
        <dbReference type="Proteomes" id="UP000190092"/>
    </source>
</evidence>
<protein>
    <submittedName>
        <fullName evidence="4">Putative peptidoglycan binding domain-containing protein</fullName>
    </submittedName>
</protein>
<dbReference type="AlphaFoldDB" id="A0A1T4THL5"/>
<feature type="region of interest" description="Disordered" evidence="1">
    <location>
        <begin position="123"/>
        <end position="256"/>
    </location>
</feature>
<reference evidence="5" key="1">
    <citation type="submission" date="2017-02" db="EMBL/GenBank/DDBJ databases">
        <authorList>
            <person name="Varghese N."/>
            <person name="Submissions S."/>
        </authorList>
    </citation>
    <scope>NUCLEOTIDE SEQUENCE [LARGE SCALE GENOMIC DNA]</scope>
    <source>
        <strain evidence="5">ATCC 27094</strain>
    </source>
</reference>
<dbReference type="Proteomes" id="UP000190092">
    <property type="component" value="Unassembled WGS sequence"/>
</dbReference>
<dbReference type="SUPFAM" id="SSF47090">
    <property type="entry name" value="PGBD-like"/>
    <property type="match status" value="1"/>
</dbReference>
<dbReference type="InterPro" id="IPR036366">
    <property type="entry name" value="PGBDSf"/>
</dbReference>
<accession>A0A1T4THL5</accession>
<sequence length="353" mass="37187">MTGDRMTVGPEPGRAEPARNKAGDFTAGRRPPLQEQVDPEAEARFKKSIADLSRRLSERAAQQADVDPKAEVEARRRAARAYFSTRARRWKMVLGTAGAATAAACIAWLVVMIAAPPDSETADVAAAQPARPPIQTADLAPTPNSLPSPPSGSVAATPPVDPPASVAKRDPTPLTPPPAMPVAPPPVAPPPVSSAPVAPLPSPSPRDPSLSPLEPAVAVAPPPASVTATDSAPVATAPFDPSAQAPAPLRSEEVREAQGRLRSFGFNPGPVDGTPGPMTRAAIMHYQQERGLQQTGQLDRDLLDQLRRDPAPQLAVRPDPPPRPRYATRSADPFAPLQQIGDSITRWFQSIGR</sequence>
<feature type="region of interest" description="Disordered" evidence="1">
    <location>
        <begin position="1"/>
        <end position="42"/>
    </location>
</feature>